<gene>
    <name evidence="14" type="ORF">J2Z76_002164</name>
</gene>
<dbReference type="InterPro" id="IPR022635">
    <property type="entry name" value="DNA_polIII_beta_C"/>
</dbReference>
<dbReference type="PANTHER" id="PTHR30478">
    <property type="entry name" value="DNA POLYMERASE III SUBUNIT BETA"/>
    <property type="match status" value="1"/>
</dbReference>
<evidence type="ECO:0000313" key="15">
    <source>
        <dbReference type="Proteomes" id="UP001519342"/>
    </source>
</evidence>
<dbReference type="PANTHER" id="PTHR30478:SF0">
    <property type="entry name" value="BETA SLIDING CLAMP"/>
    <property type="match status" value="1"/>
</dbReference>
<dbReference type="CDD" id="cd00140">
    <property type="entry name" value="beta_clamp"/>
    <property type="match status" value="1"/>
</dbReference>
<evidence type="ECO:0000313" key="14">
    <source>
        <dbReference type="EMBL" id="MBP1926299.1"/>
    </source>
</evidence>
<evidence type="ECO:0000256" key="2">
    <source>
        <dbReference type="ARBA" id="ARBA00010752"/>
    </source>
</evidence>
<comment type="subcellular location">
    <subcellularLocation>
        <location evidence="1 10">Cytoplasm</location>
    </subcellularLocation>
</comment>
<evidence type="ECO:0000256" key="8">
    <source>
        <dbReference type="ARBA" id="ARBA00022932"/>
    </source>
</evidence>
<keyword evidence="8 10" id="KW-0239">DNA-directed DNA polymerase</keyword>
<feature type="domain" description="DNA polymerase III beta sliding clamp N-terminal" evidence="11">
    <location>
        <begin position="1"/>
        <end position="117"/>
    </location>
</feature>
<dbReference type="Gene3D" id="3.70.10.10">
    <property type="match status" value="1"/>
</dbReference>
<evidence type="ECO:0000259" key="13">
    <source>
        <dbReference type="Pfam" id="PF02768"/>
    </source>
</evidence>
<dbReference type="InterPro" id="IPR001001">
    <property type="entry name" value="DNA_polIII_beta"/>
</dbReference>
<dbReference type="Pfam" id="PF00712">
    <property type="entry name" value="DNA_pol3_beta"/>
    <property type="match status" value="1"/>
</dbReference>
<evidence type="ECO:0000256" key="9">
    <source>
        <dbReference type="ARBA" id="ARBA00023125"/>
    </source>
</evidence>
<dbReference type="PIRSF" id="PIRSF000804">
    <property type="entry name" value="DNA_pol_III_b"/>
    <property type="match status" value="1"/>
</dbReference>
<keyword evidence="5 10" id="KW-0808">Transferase</keyword>
<evidence type="ECO:0000256" key="3">
    <source>
        <dbReference type="ARBA" id="ARBA00021035"/>
    </source>
</evidence>
<evidence type="ECO:0000259" key="12">
    <source>
        <dbReference type="Pfam" id="PF02767"/>
    </source>
</evidence>
<dbReference type="Pfam" id="PF02768">
    <property type="entry name" value="DNA_pol3_beta_3"/>
    <property type="match status" value="1"/>
</dbReference>
<dbReference type="InterPro" id="IPR022634">
    <property type="entry name" value="DNA_polIII_beta_N"/>
</dbReference>
<proteinExistence type="inferred from homology"/>
<keyword evidence="9" id="KW-0238">DNA-binding</keyword>
<evidence type="ECO:0000256" key="4">
    <source>
        <dbReference type="ARBA" id="ARBA00022490"/>
    </source>
</evidence>
<name>A0ABS4GF43_9FIRM</name>
<dbReference type="RefSeq" id="WP_209512035.1">
    <property type="nucleotide sequence ID" value="NZ_JAGGKS010000006.1"/>
</dbReference>
<dbReference type="SUPFAM" id="SSF55979">
    <property type="entry name" value="DNA clamp"/>
    <property type="match status" value="3"/>
</dbReference>
<evidence type="ECO:0000256" key="6">
    <source>
        <dbReference type="ARBA" id="ARBA00022695"/>
    </source>
</evidence>
<evidence type="ECO:0000256" key="1">
    <source>
        <dbReference type="ARBA" id="ARBA00004496"/>
    </source>
</evidence>
<evidence type="ECO:0000256" key="7">
    <source>
        <dbReference type="ARBA" id="ARBA00022705"/>
    </source>
</evidence>
<feature type="domain" description="DNA polymerase III beta sliding clamp C-terminal" evidence="13">
    <location>
        <begin position="250"/>
        <end position="364"/>
    </location>
</feature>
<comment type="function">
    <text evidence="10">Confers DNA tethering and processivity to DNA polymerases and other proteins. Acts as a clamp, forming a ring around DNA (a reaction catalyzed by the clamp-loading complex) which diffuses in an ATP-independent manner freely and bidirectionally along dsDNA. Initially characterized for its ability to contact the catalytic subunit of DNA polymerase III (Pol III), a complex, multichain enzyme responsible for most of the replicative synthesis in bacteria; Pol III exhibits 3'-5' exonuclease proofreading activity. The beta chain is required for initiation of replication as well as for processivity of DNA replication.</text>
</comment>
<dbReference type="GO" id="GO:0003887">
    <property type="term" value="F:DNA-directed DNA polymerase activity"/>
    <property type="evidence" value="ECO:0007669"/>
    <property type="project" value="UniProtKB-EC"/>
</dbReference>
<keyword evidence="15" id="KW-1185">Reference proteome</keyword>
<comment type="subunit">
    <text evidence="10">Forms a ring-shaped head-to-tail homodimer around DNA.</text>
</comment>
<comment type="caution">
    <text evidence="14">The sequence shown here is derived from an EMBL/GenBank/DDBJ whole genome shotgun (WGS) entry which is preliminary data.</text>
</comment>
<dbReference type="NCBIfam" id="TIGR00663">
    <property type="entry name" value="dnan"/>
    <property type="match status" value="1"/>
</dbReference>
<evidence type="ECO:0000259" key="11">
    <source>
        <dbReference type="Pfam" id="PF00712"/>
    </source>
</evidence>
<comment type="similarity">
    <text evidence="2 10">Belongs to the beta sliding clamp family.</text>
</comment>
<keyword evidence="4 10" id="KW-0963">Cytoplasm</keyword>
<dbReference type="Pfam" id="PF02767">
    <property type="entry name" value="DNA_pol3_beta_2"/>
    <property type="match status" value="1"/>
</dbReference>
<accession>A0ABS4GF43</accession>
<reference evidence="14 15" key="1">
    <citation type="submission" date="2021-03" db="EMBL/GenBank/DDBJ databases">
        <title>Genomic Encyclopedia of Type Strains, Phase IV (KMG-IV): sequencing the most valuable type-strain genomes for metagenomic binning, comparative biology and taxonomic classification.</title>
        <authorList>
            <person name="Goeker M."/>
        </authorList>
    </citation>
    <scope>NUCLEOTIDE SEQUENCE [LARGE SCALE GENOMIC DNA]</scope>
    <source>
        <strain evidence="14 15">DSM 24004</strain>
    </source>
</reference>
<feature type="domain" description="DNA polymerase III beta sliding clamp central" evidence="12">
    <location>
        <begin position="129"/>
        <end position="240"/>
    </location>
</feature>
<dbReference type="InterPro" id="IPR022637">
    <property type="entry name" value="DNA_polIII_beta_cen"/>
</dbReference>
<keyword evidence="6 10" id="KW-0548">Nucleotidyltransferase</keyword>
<organism evidence="14 15">
    <name type="scientific">Sedimentibacter acidaminivorans</name>
    <dbReference type="NCBI Taxonomy" id="913099"/>
    <lineage>
        <taxon>Bacteria</taxon>
        <taxon>Bacillati</taxon>
        <taxon>Bacillota</taxon>
        <taxon>Tissierellia</taxon>
        <taxon>Sedimentibacter</taxon>
    </lineage>
</organism>
<sequence length="366" mass="41219">MKFKINQNELYKSINIVQKAVSSRTTMPILSGILIEASNNKLILTATDLELGIKTYSDCEVIEEGSIVVHSKLLGDFIRKLPSNTTVNIEITNNNSIEIKCLNSEFNILGNSGSEYPDSTFDNQGISFEIKSESLRNSIKYTHFAAAQDNIKPIFTGCLIEIKNKICTFVALDGFRMAIKKDIIDYDGEISAVVPSKTLLEILRILEENKGYTKITISDSHISFKIENTTIISNLLEGKFIDYEGILKDNYVSVIKIDNFNFKNSIERASLLAREDKNNLIILDIVDNNMQINSASEYGNAEENIDVEKDGENIKIGFNSKYVLDVLKVIDSQYITMNLIGKNNPCFIKEKGNDKYIYMILPVRIS</sequence>
<dbReference type="EMBL" id="JAGGKS010000006">
    <property type="protein sequence ID" value="MBP1926299.1"/>
    <property type="molecule type" value="Genomic_DNA"/>
</dbReference>
<dbReference type="InterPro" id="IPR046938">
    <property type="entry name" value="DNA_clamp_sf"/>
</dbReference>
<evidence type="ECO:0000256" key="5">
    <source>
        <dbReference type="ARBA" id="ARBA00022679"/>
    </source>
</evidence>
<dbReference type="Proteomes" id="UP001519342">
    <property type="component" value="Unassembled WGS sequence"/>
</dbReference>
<protein>
    <recommendedName>
        <fullName evidence="3 10">Beta sliding clamp</fullName>
    </recommendedName>
</protein>
<keyword evidence="7 10" id="KW-0235">DNA replication</keyword>
<dbReference type="Gene3D" id="3.10.150.10">
    <property type="entry name" value="DNA Polymerase III, subunit A, domain 2"/>
    <property type="match status" value="1"/>
</dbReference>
<dbReference type="SMART" id="SM00480">
    <property type="entry name" value="POL3Bc"/>
    <property type="match status" value="1"/>
</dbReference>
<evidence type="ECO:0000256" key="10">
    <source>
        <dbReference type="PIRNR" id="PIRNR000804"/>
    </source>
</evidence>